<accession>A0ACB7SPQ6</accession>
<dbReference type="Proteomes" id="UP000821845">
    <property type="component" value="Chromosome 3"/>
</dbReference>
<evidence type="ECO:0000313" key="2">
    <source>
        <dbReference type="Proteomes" id="UP000821845"/>
    </source>
</evidence>
<proteinExistence type="predicted"/>
<gene>
    <name evidence="1" type="ORF">HPB50_023368</name>
</gene>
<reference evidence="1" key="1">
    <citation type="submission" date="2020-05" db="EMBL/GenBank/DDBJ databases">
        <title>Large-scale comparative analyses of tick genomes elucidate their genetic diversity and vector capacities.</title>
        <authorList>
            <person name="Jia N."/>
            <person name="Wang J."/>
            <person name="Shi W."/>
            <person name="Du L."/>
            <person name="Sun Y."/>
            <person name="Zhan W."/>
            <person name="Jiang J."/>
            <person name="Wang Q."/>
            <person name="Zhang B."/>
            <person name="Ji P."/>
            <person name="Sakyi L.B."/>
            <person name="Cui X."/>
            <person name="Yuan T."/>
            <person name="Jiang B."/>
            <person name="Yang W."/>
            <person name="Lam T.T.-Y."/>
            <person name="Chang Q."/>
            <person name="Ding S."/>
            <person name="Wang X."/>
            <person name="Zhu J."/>
            <person name="Ruan X."/>
            <person name="Zhao L."/>
            <person name="Wei J."/>
            <person name="Que T."/>
            <person name="Du C."/>
            <person name="Cheng J."/>
            <person name="Dai P."/>
            <person name="Han X."/>
            <person name="Huang E."/>
            <person name="Gao Y."/>
            <person name="Liu J."/>
            <person name="Shao H."/>
            <person name="Ye R."/>
            <person name="Li L."/>
            <person name="Wei W."/>
            <person name="Wang X."/>
            <person name="Wang C."/>
            <person name="Yang T."/>
            <person name="Huo Q."/>
            <person name="Li W."/>
            <person name="Guo W."/>
            <person name="Chen H."/>
            <person name="Zhou L."/>
            <person name="Ni X."/>
            <person name="Tian J."/>
            <person name="Zhou Y."/>
            <person name="Sheng Y."/>
            <person name="Liu T."/>
            <person name="Pan Y."/>
            <person name="Xia L."/>
            <person name="Li J."/>
            <person name="Zhao F."/>
            <person name="Cao W."/>
        </authorList>
    </citation>
    <scope>NUCLEOTIDE SEQUENCE</scope>
    <source>
        <strain evidence="1">Hyas-2018</strain>
    </source>
</reference>
<comment type="caution">
    <text evidence="1">The sequence shown here is derived from an EMBL/GenBank/DDBJ whole genome shotgun (WGS) entry which is preliminary data.</text>
</comment>
<name>A0ACB7SPQ6_HYAAI</name>
<evidence type="ECO:0000313" key="1">
    <source>
        <dbReference type="EMBL" id="KAH6936838.1"/>
    </source>
</evidence>
<keyword evidence="2" id="KW-1185">Reference proteome</keyword>
<dbReference type="EMBL" id="CM023483">
    <property type="protein sequence ID" value="KAH6936838.1"/>
    <property type="molecule type" value="Genomic_DNA"/>
</dbReference>
<protein>
    <submittedName>
        <fullName evidence="1">Uncharacterized protein</fullName>
    </submittedName>
</protein>
<organism evidence="1 2">
    <name type="scientific">Hyalomma asiaticum</name>
    <name type="common">Tick</name>
    <dbReference type="NCBI Taxonomy" id="266040"/>
    <lineage>
        <taxon>Eukaryota</taxon>
        <taxon>Metazoa</taxon>
        <taxon>Ecdysozoa</taxon>
        <taxon>Arthropoda</taxon>
        <taxon>Chelicerata</taxon>
        <taxon>Arachnida</taxon>
        <taxon>Acari</taxon>
        <taxon>Parasitiformes</taxon>
        <taxon>Ixodida</taxon>
        <taxon>Ixodoidea</taxon>
        <taxon>Ixodidae</taxon>
        <taxon>Hyalomminae</taxon>
        <taxon>Hyalomma</taxon>
    </lineage>
</organism>
<sequence>MAGGGLRPVVSPGAGLSRNPSPFGEQFPFAATSRGGPSPGPPQHSRLQRAMSVPAGARVNSPRTPQQQPQPQPGFGGDQLLSPQGPQMSPGGAYSAAPASSAPVFGLDASPQFNFEPHSLHGFPSDRSRVGGSMPSGVRTPGAQGHSWSPNAGSADLEALGLHLELGGGPSEPGSPLFSMLAPSDAPPAQPTPRVDDKPSSDQRKSLLQQLLSEPT</sequence>